<feature type="transmembrane region" description="Helical" evidence="1">
    <location>
        <begin position="84"/>
        <end position="107"/>
    </location>
</feature>
<name>A0A915DWW1_9BILA</name>
<keyword evidence="1" id="KW-0812">Transmembrane</keyword>
<proteinExistence type="predicted"/>
<keyword evidence="1" id="KW-0472">Membrane</keyword>
<protein>
    <submittedName>
        <fullName evidence="3">Uncharacterized protein</fullName>
    </submittedName>
</protein>
<evidence type="ECO:0000256" key="1">
    <source>
        <dbReference type="SAM" id="Phobius"/>
    </source>
</evidence>
<dbReference type="WBParaSite" id="jg23811">
    <property type="protein sequence ID" value="jg23811"/>
    <property type="gene ID" value="jg23811"/>
</dbReference>
<dbReference type="AlphaFoldDB" id="A0A915DWW1"/>
<keyword evidence="1" id="KW-1133">Transmembrane helix</keyword>
<organism evidence="2 3">
    <name type="scientific">Ditylenchus dipsaci</name>
    <dbReference type="NCBI Taxonomy" id="166011"/>
    <lineage>
        <taxon>Eukaryota</taxon>
        <taxon>Metazoa</taxon>
        <taxon>Ecdysozoa</taxon>
        <taxon>Nematoda</taxon>
        <taxon>Chromadorea</taxon>
        <taxon>Rhabditida</taxon>
        <taxon>Tylenchina</taxon>
        <taxon>Tylenchomorpha</taxon>
        <taxon>Sphaerularioidea</taxon>
        <taxon>Anguinidae</taxon>
        <taxon>Anguininae</taxon>
        <taxon>Ditylenchus</taxon>
    </lineage>
</organism>
<keyword evidence="2" id="KW-1185">Reference proteome</keyword>
<reference evidence="3" key="1">
    <citation type="submission" date="2022-11" db="UniProtKB">
        <authorList>
            <consortium name="WormBaseParasite"/>
        </authorList>
    </citation>
    <scope>IDENTIFICATION</scope>
</reference>
<evidence type="ECO:0000313" key="2">
    <source>
        <dbReference type="Proteomes" id="UP000887574"/>
    </source>
</evidence>
<sequence length="115" mass="12626">MVDGNCTNEFVYPPALQLASTATSSPDSLTTTAKRLERFTRVDSDTSSAATAVTSAASTSAVSSSTYAQLPASDKTTWLEDPAAWDHFCSVLTSIYALLLLYLRWWLSYRKIYAR</sequence>
<accession>A0A915DWW1</accession>
<evidence type="ECO:0000313" key="3">
    <source>
        <dbReference type="WBParaSite" id="jg23811"/>
    </source>
</evidence>
<dbReference type="Proteomes" id="UP000887574">
    <property type="component" value="Unplaced"/>
</dbReference>